<feature type="signal peptide" evidence="1">
    <location>
        <begin position="1"/>
        <end position="24"/>
    </location>
</feature>
<evidence type="ECO:0000256" key="1">
    <source>
        <dbReference type="SAM" id="SignalP"/>
    </source>
</evidence>
<evidence type="ECO:0000313" key="3">
    <source>
        <dbReference type="Proteomes" id="UP000230066"/>
    </source>
</evidence>
<keyword evidence="3" id="KW-1185">Reference proteome</keyword>
<reference evidence="2" key="1">
    <citation type="submission" date="2019-03" db="EMBL/GenBank/DDBJ databases">
        <title>Improved annotation for the trematode Fasciola hepatica.</title>
        <authorList>
            <person name="Choi Y.-J."/>
            <person name="Martin J."/>
            <person name="Mitreva M."/>
        </authorList>
    </citation>
    <scope>NUCLEOTIDE SEQUENCE [LARGE SCALE GENOMIC DNA]</scope>
</reference>
<name>A0A4E0RBT1_FASHE</name>
<organism evidence="2 3">
    <name type="scientific">Fasciola hepatica</name>
    <name type="common">Liver fluke</name>
    <dbReference type="NCBI Taxonomy" id="6192"/>
    <lineage>
        <taxon>Eukaryota</taxon>
        <taxon>Metazoa</taxon>
        <taxon>Spiralia</taxon>
        <taxon>Lophotrochozoa</taxon>
        <taxon>Platyhelminthes</taxon>
        <taxon>Trematoda</taxon>
        <taxon>Digenea</taxon>
        <taxon>Plagiorchiida</taxon>
        <taxon>Echinostomata</taxon>
        <taxon>Echinostomatoidea</taxon>
        <taxon>Fasciolidae</taxon>
        <taxon>Fasciola</taxon>
    </lineage>
</organism>
<evidence type="ECO:0000313" key="2">
    <source>
        <dbReference type="EMBL" id="THD24796.1"/>
    </source>
</evidence>
<accession>A0A4E0RBT1</accession>
<dbReference type="InterPro" id="IPR029058">
    <property type="entry name" value="AB_hydrolase_fold"/>
</dbReference>
<feature type="chain" id="PRO_5020021447" evidence="1">
    <location>
        <begin position="25"/>
        <end position="164"/>
    </location>
</feature>
<dbReference type="Proteomes" id="UP000230066">
    <property type="component" value="Unassembled WGS sequence"/>
</dbReference>
<proteinExistence type="predicted"/>
<keyword evidence="1" id="KW-0732">Signal</keyword>
<gene>
    <name evidence="2" type="ORF">D915_004421</name>
</gene>
<dbReference type="EMBL" id="JXXN02001427">
    <property type="protein sequence ID" value="THD24796.1"/>
    <property type="molecule type" value="Genomic_DNA"/>
</dbReference>
<dbReference type="Gene3D" id="3.40.50.1820">
    <property type="entry name" value="alpha/beta hydrolase"/>
    <property type="match status" value="1"/>
</dbReference>
<dbReference type="AlphaFoldDB" id="A0A4E0RBT1"/>
<sequence>MRGSSKPVPVLGVYLTLCVCTTLGAVIREKENLPKNPVILIPGDGGNRIYARPRDAPANQSAKLIWLDLRDFFALDLITEILSLHYDDQLISHDSDRYEITFPGWGDTETVSTLDSNELIFGRLYYDMVKDLKRDPYFVSNRSIRGAPYDFRRAPCKSVSCSVT</sequence>
<comment type="caution">
    <text evidence="2">The sequence shown here is derived from an EMBL/GenBank/DDBJ whole genome shotgun (WGS) entry which is preliminary data.</text>
</comment>
<protein>
    <submittedName>
        <fullName evidence="2">Uncharacterized protein</fullName>
    </submittedName>
</protein>